<comment type="caution">
    <text evidence="1">The sequence shown here is derived from an EMBL/GenBank/DDBJ whole genome shotgun (WGS) entry which is preliminary data.</text>
</comment>
<name>A0A212FNH0_DANPL</name>
<dbReference type="InParanoid" id="A0A212FNH0"/>
<keyword evidence="2" id="KW-1185">Reference proteome</keyword>
<dbReference type="AlphaFoldDB" id="A0A212FNH0"/>
<accession>A0A212FNH0</accession>
<dbReference type="KEGG" id="dpl:KGM_203886"/>
<dbReference type="Proteomes" id="UP000007151">
    <property type="component" value="Unassembled WGS sequence"/>
</dbReference>
<evidence type="ECO:0000313" key="1">
    <source>
        <dbReference type="EMBL" id="OWR55263.1"/>
    </source>
</evidence>
<reference evidence="1 2" key="1">
    <citation type="journal article" date="2011" name="Cell">
        <title>The monarch butterfly genome yields insights into long-distance migration.</title>
        <authorList>
            <person name="Zhan S."/>
            <person name="Merlin C."/>
            <person name="Boore J.L."/>
            <person name="Reppert S.M."/>
        </authorList>
    </citation>
    <scope>NUCLEOTIDE SEQUENCE [LARGE SCALE GENOMIC DNA]</scope>
    <source>
        <strain evidence="1">F-2</strain>
    </source>
</reference>
<gene>
    <name evidence="1" type="ORF">KGM_203886</name>
</gene>
<organism evidence="1 2">
    <name type="scientific">Danaus plexippus plexippus</name>
    <dbReference type="NCBI Taxonomy" id="278856"/>
    <lineage>
        <taxon>Eukaryota</taxon>
        <taxon>Metazoa</taxon>
        <taxon>Ecdysozoa</taxon>
        <taxon>Arthropoda</taxon>
        <taxon>Hexapoda</taxon>
        <taxon>Insecta</taxon>
        <taxon>Pterygota</taxon>
        <taxon>Neoptera</taxon>
        <taxon>Endopterygota</taxon>
        <taxon>Lepidoptera</taxon>
        <taxon>Glossata</taxon>
        <taxon>Ditrysia</taxon>
        <taxon>Papilionoidea</taxon>
        <taxon>Nymphalidae</taxon>
        <taxon>Danainae</taxon>
        <taxon>Danaini</taxon>
        <taxon>Danaina</taxon>
        <taxon>Danaus</taxon>
        <taxon>Danaus</taxon>
    </lineage>
</organism>
<evidence type="ECO:0000313" key="2">
    <source>
        <dbReference type="Proteomes" id="UP000007151"/>
    </source>
</evidence>
<proteinExistence type="predicted"/>
<sequence>MYKQILATVVLSSLNFISTSYLEAESNYLKPKLERNNVVNKGLWIRRKNLRNPNEFIFRANSLDVDKILQNNFDFIGTNVESSPIFNSYLDRNKRAIRGK</sequence>
<protein>
    <submittedName>
        <fullName evidence="1">Uncharacterized protein</fullName>
    </submittedName>
</protein>
<dbReference type="EMBL" id="AGBW02005709">
    <property type="protein sequence ID" value="OWR55263.1"/>
    <property type="molecule type" value="Genomic_DNA"/>
</dbReference>